<keyword evidence="1" id="KW-0285">Flavoprotein</keyword>
<evidence type="ECO:0000256" key="1">
    <source>
        <dbReference type="ARBA" id="ARBA00022630"/>
    </source>
</evidence>
<keyword evidence="4" id="KW-1185">Reference proteome</keyword>
<dbReference type="InterPro" id="IPR050097">
    <property type="entry name" value="Ferredoxin-NADP_redctase_2"/>
</dbReference>
<dbReference type="PRINTS" id="PR00469">
    <property type="entry name" value="PNDRDTASEII"/>
</dbReference>
<dbReference type="SUPFAM" id="SSF51905">
    <property type="entry name" value="FAD/NAD(P)-binding domain"/>
    <property type="match status" value="1"/>
</dbReference>
<protein>
    <submittedName>
        <fullName evidence="3">NAD(P)/FAD-dependent oxidoreductase</fullName>
    </submittedName>
</protein>
<evidence type="ECO:0000313" key="3">
    <source>
        <dbReference type="EMBL" id="MFD1566764.1"/>
    </source>
</evidence>
<organism evidence="3 4">
    <name type="scientific">Halolamina litorea</name>
    <dbReference type="NCBI Taxonomy" id="1515593"/>
    <lineage>
        <taxon>Archaea</taxon>
        <taxon>Methanobacteriati</taxon>
        <taxon>Methanobacteriota</taxon>
        <taxon>Stenosarchaea group</taxon>
        <taxon>Halobacteria</taxon>
        <taxon>Halobacteriales</taxon>
        <taxon>Haloferacaceae</taxon>
    </lineage>
</organism>
<dbReference type="Proteomes" id="UP001597139">
    <property type="component" value="Unassembled WGS sequence"/>
</dbReference>
<dbReference type="AlphaFoldDB" id="A0ABD6BQ69"/>
<evidence type="ECO:0000313" key="4">
    <source>
        <dbReference type="Proteomes" id="UP001597139"/>
    </source>
</evidence>
<sequence>MATDTGEDEYDYDVAVVGGGPAGSAVGVFSARYGLGTLIFDRGRSSIGQCAHLENYLGFPGGVDAETFYELMHDHAEEVGATIESDLVESVEPADAGEGFVVRPQTGDPVTARRVVAATRYGGEYLRGLDDGTMYQTHEYDGETHEEFDKEYANADGTTPIEGLYIASPYAETSPQALMAAGHGARVGVSVVEAVRRERGYPDSIADYYDWVRREAERTEEWSDRDRWRDLFDSQFPDDHDLPDQRVDELREREVDRRLDAYIPREDADQRAEAGQRRLLSHIDDDLILDAAAEIDAERAARTDD</sequence>
<dbReference type="GO" id="GO:0016491">
    <property type="term" value="F:oxidoreductase activity"/>
    <property type="evidence" value="ECO:0007669"/>
    <property type="project" value="UniProtKB-KW"/>
</dbReference>
<proteinExistence type="predicted"/>
<name>A0ABD6BQ69_9EURY</name>
<gene>
    <name evidence="3" type="ORF">ACFSAU_04600</name>
</gene>
<dbReference type="EMBL" id="JBHUCZ010000001">
    <property type="protein sequence ID" value="MFD1566764.1"/>
    <property type="molecule type" value="Genomic_DNA"/>
</dbReference>
<keyword evidence="2" id="KW-0560">Oxidoreductase</keyword>
<dbReference type="RefSeq" id="WP_267646055.1">
    <property type="nucleotide sequence ID" value="NZ_JANHGR010000001.1"/>
</dbReference>
<accession>A0ABD6BQ69</accession>
<dbReference type="InterPro" id="IPR036188">
    <property type="entry name" value="FAD/NAD-bd_sf"/>
</dbReference>
<comment type="caution">
    <text evidence="3">The sequence shown here is derived from an EMBL/GenBank/DDBJ whole genome shotgun (WGS) entry which is preliminary data.</text>
</comment>
<reference evidence="3 4" key="1">
    <citation type="journal article" date="2019" name="Int. J. Syst. Evol. Microbiol.">
        <title>The Global Catalogue of Microorganisms (GCM) 10K type strain sequencing project: providing services to taxonomists for standard genome sequencing and annotation.</title>
        <authorList>
            <consortium name="The Broad Institute Genomics Platform"/>
            <consortium name="The Broad Institute Genome Sequencing Center for Infectious Disease"/>
            <person name="Wu L."/>
            <person name="Ma J."/>
        </authorList>
    </citation>
    <scope>NUCLEOTIDE SEQUENCE [LARGE SCALE GENOMIC DNA]</scope>
    <source>
        <strain evidence="3 4">CGMCC 1.12859</strain>
    </source>
</reference>
<dbReference type="PANTHER" id="PTHR48105">
    <property type="entry name" value="THIOREDOXIN REDUCTASE 1-RELATED-RELATED"/>
    <property type="match status" value="1"/>
</dbReference>
<evidence type="ECO:0000256" key="2">
    <source>
        <dbReference type="ARBA" id="ARBA00023002"/>
    </source>
</evidence>
<dbReference type="Gene3D" id="3.50.50.60">
    <property type="entry name" value="FAD/NAD(P)-binding domain"/>
    <property type="match status" value="1"/>
</dbReference>